<protein>
    <recommendedName>
        <fullName evidence="9">Tyrosine--tRNA ligase</fullName>
        <ecNumber evidence="9">6.1.1.1</ecNumber>
    </recommendedName>
    <alternativeName>
        <fullName evidence="9">Tyrosyl-tRNA synthetase</fullName>
        <shortName evidence="9">TyrRS</shortName>
    </alternativeName>
</protein>
<dbReference type="Proteomes" id="UP000177960">
    <property type="component" value="Unassembled WGS sequence"/>
</dbReference>
<evidence type="ECO:0000259" key="11">
    <source>
        <dbReference type="SMART" id="SM00363"/>
    </source>
</evidence>
<evidence type="ECO:0000256" key="8">
    <source>
        <dbReference type="ARBA" id="ARBA00048248"/>
    </source>
</evidence>
<dbReference type="PROSITE" id="PS00178">
    <property type="entry name" value="AA_TRNA_LIGASE_I"/>
    <property type="match status" value="1"/>
</dbReference>
<dbReference type="GO" id="GO:0005524">
    <property type="term" value="F:ATP binding"/>
    <property type="evidence" value="ECO:0007669"/>
    <property type="project" value="UniProtKB-UniRule"/>
</dbReference>
<dbReference type="EC" id="6.1.1.1" evidence="9"/>
<comment type="subunit">
    <text evidence="9">Homodimer.</text>
</comment>
<organism evidence="12 13">
    <name type="scientific">Candidatus Harrisonbacteria bacterium RIFCSPHIGHO2_02_FULL_42_16</name>
    <dbReference type="NCBI Taxonomy" id="1798404"/>
    <lineage>
        <taxon>Bacteria</taxon>
        <taxon>Candidatus Harrisoniibacteriota</taxon>
    </lineage>
</organism>
<dbReference type="InterPro" id="IPR036986">
    <property type="entry name" value="S4_RNA-bd_sf"/>
</dbReference>
<dbReference type="CDD" id="cd00165">
    <property type="entry name" value="S4"/>
    <property type="match status" value="1"/>
</dbReference>
<evidence type="ECO:0000256" key="6">
    <source>
        <dbReference type="ARBA" id="ARBA00022917"/>
    </source>
</evidence>
<dbReference type="GO" id="GO:0003723">
    <property type="term" value="F:RNA binding"/>
    <property type="evidence" value="ECO:0007669"/>
    <property type="project" value="UniProtKB-KW"/>
</dbReference>
<keyword evidence="3 9" id="KW-0547">Nucleotide-binding</keyword>
<dbReference type="InterPro" id="IPR001412">
    <property type="entry name" value="aa-tRNA-synth_I_CS"/>
</dbReference>
<dbReference type="InterPro" id="IPR002942">
    <property type="entry name" value="S4_RNA-bd"/>
</dbReference>
<dbReference type="Gene3D" id="1.10.240.10">
    <property type="entry name" value="Tyrosyl-Transfer RNA Synthetase"/>
    <property type="match status" value="1"/>
</dbReference>
<dbReference type="Pfam" id="PF22421">
    <property type="entry name" value="SYY_C-terminal"/>
    <property type="match status" value="1"/>
</dbReference>
<comment type="subcellular location">
    <subcellularLocation>
        <location evidence="9">Cytoplasm</location>
    </subcellularLocation>
</comment>
<keyword evidence="1 9" id="KW-0963">Cytoplasm</keyword>
<dbReference type="AlphaFoldDB" id="A0A1G1ZI56"/>
<comment type="caution">
    <text evidence="12">The sequence shown here is derived from an EMBL/GenBank/DDBJ whole genome shotgun (WGS) entry which is preliminary data.</text>
</comment>
<evidence type="ECO:0000313" key="13">
    <source>
        <dbReference type="Proteomes" id="UP000177960"/>
    </source>
</evidence>
<dbReference type="InterPro" id="IPR002307">
    <property type="entry name" value="Tyr-tRNA-ligase"/>
</dbReference>
<dbReference type="InterPro" id="IPR024088">
    <property type="entry name" value="Tyr-tRNA-ligase_bac-type"/>
</dbReference>
<dbReference type="InterPro" id="IPR054608">
    <property type="entry name" value="SYY-like_C"/>
</dbReference>
<feature type="binding site" evidence="9">
    <location>
        <position position="240"/>
    </location>
    <ligand>
        <name>ATP</name>
        <dbReference type="ChEBI" id="CHEBI:30616"/>
    </ligand>
</feature>
<comment type="catalytic activity">
    <reaction evidence="8 9">
        <text>tRNA(Tyr) + L-tyrosine + ATP = L-tyrosyl-tRNA(Tyr) + AMP + diphosphate + H(+)</text>
        <dbReference type="Rhea" id="RHEA:10220"/>
        <dbReference type="Rhea" id="RHEA-COMP:9706"/>
        <dbReference type="Rhea" id="RHEA-COMP:9707"/>
        <dbReference type="ChEBI" id="CHEBI:15378"/>
        <dbReference type="ChEBI" id="CHEBI:30616"/>
        <dbReference type="ChEBI" id="CHEBI:33019"/>
        <dbReference type="ChEBI" id="CHEBI:58315"/>
        <dbReference type="ChEBI" id="CHEBI:78442"/>
        <dbReference type="ChEBI" id="CHEBI:78536"/>
        <dbReference type="ChEBI" id="CHEBI:456215"/>
        <dbReference type="EC" id="6.1.1.1"/>
    </reaction>
</comment>
<evidence type="ECO:0000256" key="4">
    <source>
        <dbReference type="ARBA" id="ARBA00022840"/>
    </source>
</evidence>
<keyword evidence="4 9" id="KW-0067">ATP-binding</keyword>
<name>A0A1G1ZI56_9BACT</name>
<dbReference type="CDD" id="cd00805">
    <property type="entry name" value="TyrRS_core"/>
    <property type="match status" value="1"/>
</dbReference>
<keyword evidence="6 9" id="KW-0648">Protein biosynthesis</keyword>
<feature type="domain" description="RNA-binding S4" evidence="11">
    <location>
        <begin position="342"/>
        <end position="403"/>
    </location>
</feature>
<evidence type="ECO:0000256" key="9">
    <source>
        <dbReference type="HAMAP-Rule" id="MF_02007"/>
    </source>
</evidence>
<evidence type="ECO:0000256" key="1">
    <source>
        <dbReference type="ARBA" id="ARBA00022490"/>
    </source>
</evidence>
<dbReference type="GO" id="GO:0005829">
    <property type="term" value="C:cytosol"/>
    <property type="evidence" value="ECO:0007669"/>
    <property type="project" value="TreeGrafter"/>
</dbReference>
<dbReference type="Pfam" id="PF00579">
    <property type="entry name" value="tRNA-synt_1b"/>
    <property type="match status" value="1"/>
</dbReference>
<keyword evidence="7 9" id="KW-0030">Aminoacyl-tRNA synthetase</keyword>
<accession>A0A1G1ZI56</accession>
<dbReference type="STRING" id="1798404.A3B92_03190"/>
<dbReference type="PROSITE" id="PS50889">
    <property type="entry name" value="S4"/>
    <property type="match status" value="1"/>
</dbReference>
<dbReference type="PANTHER" id="PTHR11766">
    <property type="entry name" value="TYROSYL-TRNA SYNTHETASE"/>
    <property type="match status" value="1"/>
</dbReference>
<dbReference type="SMART" id="SM00363">
    <property type="entry name" value="S4"/>
    <property type="match status" value="1"/>
</dbReference>
<gene>
    <name evidence="9" type="primary">tyrS</name>
    <name evidence="12" type="ORF">A3B92_03190</name>
</gene>
<dbReference type="NCBIfam" id="TIGR00234">
    <property type="entry name" value="tyrS"/>
    <property type="match status" value="1"/>
</dbReference>
<dbReference type="HAMAP" id="MF_02007">
    <property type="entry name" value="Tyr_tRNA_synth_type2"/>
    <property type="match status" value="1"/>
</dbReference>
<sequence>MKCLREEIIMVKNNLLTRGAAEVIEKEHLEQALRGSPSTMLRARKLRVKFGIDPTAPDLHLGHTVLLRKLRQFQDAGHKAILIIGDFTAKIGDPSGRDKTRSPLSDKEIKNNFKTYLNQAGKVLDVKKAEIRHNSEWFGKNQELILELASKMSMERVLEREDFQKRIRAGQEVTMLEALYPILQGYDSVAVKSDVEIGGNDQKFNLLMGRRLQRKYGMKEQDIVTMPLLEGTDGVQKMSKSYGNYIGLAEKPETMFGKIMSIPDALMVKYAELLTDLPAEKFAARTAKDPRRAKLELAKTIVGMYHGKSAAKKAEEEFTRVVSRKETPTEVKSLKFKVKSLLLVDLLVQTKMAPSKSEARRLVKQGGVKINGEKQNNLDKNINLSVGILLQVGRHRYLRVQSRH</sequence>
<evidence type="ECO:0000256" key="2">
    <source>
        <dbReference type="ARBA" id="ARBA00022598"/>
    </source>
</evidence>
<dbReference type="PRINTS" id="PR01040">
    <property type="entry name" value="TRNASYNTHTYR"/>
</dbReference>
<evidence type="ECO:0000256" key="10">
    <source>
        <dbReference type="PROSITE-ProRule" id="PRU00182"/>
    </source>
</evidence>
<dbReference type="Gene3D" id="3.40.50.620">
    <property type="entry name" value="HUPs"/>
    <property type="match status" value="1"/>
</dbReference>
<dbReference type="PANTHER" id="PTHR11766:SF1">
    <property type="entry name" value="TYROSINE--TRNA LIGASE"/>
    <property type="match status" value="1"/>
</dbReference>
<dbReference type="SUPFAM" id="SSF52374">
    <property type="entry name" value="Nucleotidylyl transferase"/>
    <property type="match status" value="1"/>
</dbReference>
<evidence type="ECO:0000256" key="7">
    <source>
        <dbReference type="ARBA" id="ARBA00023146"/>
    </source>
</evidence>
<dbReference type="Gene3D" id="3.10.290.10">
    <property type="entry name" value="RNA-binding S4 domain"/>
    <property type="match status" value="1"/>
</dbReference>
<evidence type="ECO:0000313" key="12">
    <source>
        <dbReference type="EMBL" id="OGY63630.1"/>
    </source>
</evidence>
<feature type="short sequence motif" description="'KMSKS' region" evidence="9">
    <location>
        <begin position="237"/>
        <end position="241"/>
    </location>
</feature>
<dbReference type="InterPro" id="IPR024108">
    <property type="entry name" value="Tyr-tRNA-ligase_bac_2"/>
</dbReference>
<dbReference type="EMBL" id="MHJG01000020">
    <property type="protein sequence ID" value="OGY63630.1"/>
    <property type="molecule type" value="Genomic_DNA"/>
</dbReference>
<keyword evidence="5 10" id="KW-0694">RNA-binding</keyword>
<dbReference type="GO" id="GO:0004831">
    <property type="term" value="F:tyrosine-tRNA ligase activity"/>
    <property type="evidence" value="ECO:0007669"/>
    <property type="project" value="UniProtKB-UniRule"/>
</dbReference>
<proteinExistence type="inferred from homology"/>
<dbReference type="InterPro" id="IPR002305">
    <property type="entry name" value="aa-tRNA-synth_Ic"/>
</dbReference>
<dbReference type="InterPro" id="IPR014729">
    <property type="entry name" value="Rossmann-like_a/b/a_fold"/>
</dbReference>
<keyword evidence="2 9" id="KW-0436">Ligase</keyword>
<reference evidence="12 13" key="1">
    <citation type="journal article" date="2016" name="Nat. Commun.">
        <title>Thousands of microbial genomes shed light on interconnected biogeochemical processes in an aquifer system.</title>
        <authorList>
            <person name="Anantharaman K."/>
            <person name="Brown C.T."/>
            <person name="Hug L.A."/>
            <person name="Sharon I."/>
            <person name="Castelle C.J."/>
            <person name="Probst A.J."/>
            <person name="Thomas B.C."/>
            <person name="Singh A."/>
            <person name="Wilkins M.J."/>
            <person name="Karaoz U."/>
            <person name="Brodie E.L."/>
            <person name="Williams K.H."/>
            <person name="Hubbard S.S."/>
            <person name="Banfield J.F."/>
        </authorList>
    </citation>
    <scope>NUCLEOTIDE SEQUENCE [LARGE SCALE GENOMIC DNA]</scope>
</reference>
<evidence type="ECO:0000256" key="3">
    <source>
        <dbReference type="ARBA" id="ARBA00022741"/>
    </source>
</evidence>
<comment type="function">
    <text evidence="9">Catalyzes the attachment of tyrosine to tRNA(Tyr) in a two-step reaction: tyrosine is first activated by ATP to form Tyr-AMP and then transferred to the acceptor end of tRNA(Tyr).</text>
</comment>
<evidence type="ECO:0000256" key="5">
    <source>
        <dbReference type="ARBA" id="ARBA00022884"/>
    </source>
</evidence>
<dbReference type="GO" id="GO:0006437">
    <property type="term" value="P:tyrosyl-tRNA aminoacylation"/>
    <property type="evidence" value="ECO:0007669"/>
    <property type="project" value="UniProtKB-UniRule"/>
</dbReference>
<feature type="short sequence motif" description="'HIGH' region" evidence="9">
    <location>
        <begin position="54"/>
        <end position="63"/>
    </location>
</feature>
<comment type="similarity">
    <text evidence="9">Belongs to the class-I aminoacyl-tRNA synthetase family. TyrS type 2 subfamily.</text>
</comment>
<dbReference type="SUPFAM" id="SSF55174">
    <property type="entry name" value="Alpha-L RNA-binding motif"/>
    <property type="match status" value="1"/>
</dbReference>